<dbReference type="Gene3D" id="3.40.50.10140">
    <property type="entry name" value="Toll/interleukin-1 receptor homology (TIR) domain"/>
    <property type="match status" value="1"/>
</dbReference>
<dbReference type="SUPFAM" id="SSF52200">
    <property type="entry name" value="Toll/Interleukin receptor TIR domain"/>
    <property type="match status" value="1"/>
</dbReference>
<dbReference type="PROSITE" id="PS50104">
    <property type="entry name" value="TIR"/>
    <property type="match status" value="1"/>
</dbReference>
<dbReference type="Proteomes" id="UP000648984">
    <property type="component" value="Unassembled WGS sequence"/>
</dbReference>
<proteinExistence type="predicted"/>
<dbReference type="EMBL" id="WTVQ01000023">
    <property type="protein sequence ID" value="NMG75898.1"/>
    <property type="molecule type" value="Genomic_DNA"/>
</dbReference>
<reference evidence="2 3" key="1">
    <citation type="submission" date="2019-12" db="EMBL/GenBank/DDBJ databases">
        <title>Comparative genomics gives insights into the taxonomy of the Azoarcus-Aromatoleum group and reveals separate origins of nif in the plant-associated Azoarcus and non-plant-associated Aromatoleum sub-groups.</title>
        <authorList>
            <person name="Lafos M."/>
            <person name="Maluk M."/>
            <person name="Batista M."/>
            <person name="Junghare M."/>
            <person name="Carmona M."/>
            <person name="Faoro H."/>
            <person name="Cruz L.M."/>
            <person name="Battistoni F."/>
            <person name="De Souza E."/>
            <person name="Pedrosa F."/>
            <person name="Chen W.-M."/>
            <person name="Poole P.S."/>
            <person name="Dixon R.A."/>
            <person name="James E.K."/>
        </authorList>
    </citation>
    <scope>NUCLEOTIDE SEQUENCE [LARGE SCALE GENOMIC DNA]</scope>
    <source>
        <strain evidence="2 3">22Lin</strain>
    </source>
</reference>
<dbReference type="InterPro" id="IPR035897">
    <property type="entry name" value="Toll_tir_struct_dom_sf"/>
</dbReference>
<comment type="caution">
    <text evidence="2">The sequence shown here is derived from an EMBL/GenBank/DDBJ whole genome shotgun (WGS) entry which is preliminary data.</text>
</comment>
<accession>A0ABX1QD77</accession>
<protein>
    <submittedName>
        <fullName evidence="2">TIR domain-containing protein</fullName>
    </submittedName>
</protein>
<dbReference type="SMART" id="SM00255">
    <property type="entry name" value="TIR"/>
    <property type="match status" value="1"/>
</dbReference>
<sequence length="767" mass="85339">MPSAVRRYCGASDAAVPAAWSIVSIGARKARKAPGEGTPMSYSANIFVSYSHDDESWCDAVAKHLRSLHDPLDVTVWVDRHRIRAGSAWLPEIEGALASADLAILLISPAFLSSDFIRKTELPKLLARREKGLPVIPILVMPCSWKAIGWLQSHELRPRGDHALAEIGSVKSAAVNRQLGDLMDEIAGMLREQAEREAPTDGQAAALAAPNPAQRDKHAELAGALLAVTLLEEVVADQRAAFAAHIVQMLAKFCGLAGEALFNALRLFIEYQLLRSDAPTSAQALQSTLDSLEDSDTARRLAAELKRGAKTGDFASSLIDVNSLFFMLARERESLWERYFDELQAFGCDPLATLCRIRVKLGFVAPQFLVAGLLSHFEDDWRPVLNAYQHSIPSPRYRSGAFESLQASQWNCWLVWGPSIPICRCAQWQGKFAYQYGYGDENNSLPLVELEADTAGRPLTLDPVVTDLAAEGRSAKLMQITGRLRWGPQFLGQQDEADTGEGSWDDSEVLDLVDDLDRDDVEDDRQARKYPMASAQASLWCGEGPGHAHHSDGLVLQLEHVDREVDEARVYFSAYLWMMFLVTVAAPDESDPDVGPQLLRRKHYPPWPEEPAQRIRVRDARLWEELLPVFVHANIADPAALHFQRRTLVANAVQMLRQLWERRAECFDADDVAMGIRFHLVCSSDYSGCDCEVRYPSAEPLPALLQRQLASEEDRDFAAAILVPDSQDNPAGRPWGLAGYYSSCHLPELVADYFSYIDEIQQQKAKR</sequence>
<name>A0ABX1QD77_9RHOO</name>
<keyword evidence="3" id="KW-1185">Reference proteome</keyword>
<gene>
    <name evidence="2" type="ORF">GPA25_14110</name>
</gene>
<evidence type="ECO:0000313" key="2">
    <source>
        <dbReference type="EMBL" id="NMG75898.1"/>
    </source>
</evidence>
<feature type="domain" description="TIR" evidence="1">
    <location>
        <begin position="42"/>
        <end position="168"/>
    </location>
</feature>
<organism evidence="2 3">
    <name type="scientific">Aromatoleum diolicum</name>
    <dbReference type="NCBI Taxonomy" id="75796"/>
    <lineage>
        <taxon>Bacteria</taxon>
        <taxon>Pseudomonadati</taxon>
        <taxon>Pseudomonadota</taxon>
        <taxon>Betaproteobacteria</taxon>
        <taxon>Rhodocyclales</taxon>
        <taxon>Rhodocyclaceae</taxon>
        <taxon>Aromatoleum</taxon>
    </lineage>
</organism>
<evidence type="ECO:0000313" key="3">
    <source>
        <dbReference type="Proteomes" id="UP000648984"/>
    </source>
</evidence>
<evidence type="ECO:0000259" key="1">
    <source>
        <dbReference type="PROSITE" id="PS50104"/>
    </source>
</evidence>
<dbReference type="InterPro" id="IPR000157">
    <property type="entry name" value="TIR_dom"/>
</dbReference>
<dbReference type="Pfam" id="PF13676">
    <property type="entry name" value="TIR_2"/>
    <property type="match status" value="1"/>
</dbReference>